<dbReference type="AlphaFoldDB" id="A0A9X1BAQ6"/>
<comment type="caution">
    <text evidence="1">The sequence shown here is derived from an EMBL/GenBank/DDBJ whole genome shotgun (WGS) entry which is preliminary data.</text>
</comment>
<organism evidence="1 2">
    <name type="scientific">Thiocapsa imhoffii</name>
    <dbReference type="NCBI Taxonomy" id="382777"/>
    <lineage>
        <taxon>Bacteria</taxon>
        <taxon>Pseudomonadati</taxon>
        <taxon>Pseudomonadota</taxon>
        <taxon>Gammaproteobacteria</taxon>
        <taxon>Chromatiales</taxon>
        <taxon>Chromatiaceae</taxon>
        <taxon>Thiocapsa</taxon>
    </lineage>
</organism>
<keyword evidence="2" id="KW-1185">Reference proteome</keyword>
<dbReference type="Proteomes" id="UP001138802">
    <property type="component" value="Unassembled WGS sequence"/>
</dbReference>
<evidence type="ECO:0000313" key="2">
    <source>
        <dbReference type="Proteomes" id="UP001138802"/>
    </source>
</evidence>
<proteinExistence type="predicted"/>
<dbReference type="EMBL" id="NRSD01000024">
    <property type="protein sequence ID" value="MBK1646413.1"/>
    <property type="molecule type" value="Genomic_DNA"/>
</dbReference>
<gene>
    <name evidence="1" type="ORF">CKO25_17525</name>
</gene>
<accession>A0A9X1BAQ6</accession>
<dbReference type="PROSITE" id="PS51257">
    <property type="entry name" value="PROKAR_LIPOPROTEIN"/>
    <property type="match status" value="1"/>
</dbReference>
<sequence length="168" mass="18284">MVRHVPRIVPALVGAMVLSAWLLVGCSGSAEDMRVRFCKQLVLAQVQTPGEVRWISVATDPRGYAGLFVTLKFEDGGGAGWMPRQRQAICEYRYQVSDDTALQLSDPLSAYATAPESMSMDGTPLSRAVLSKAIQDSMILQGKALIDRAKQGINEAAETARARLDSER</sequence>
<reference evidence="1 2" key="1">
    <citation type="journal article" date="2020" name="Microorganisms">
        <title>Osmotic Adaptation and Compatible Solute Biosynthesis of Phototrophic Bacteria as Revealed from Genome Analyses.</title>
        <authorList>
            <person name="Imhoff J.F."/>
            <person name="Rahn T."/>
            <person name="Kunzel S."/>
            <person name="Keller A."/>
            <person name="Neulinger S.C."/>
        </authorList>
    </citation>
    <scope>NUCLEOTIDE SEQUENCE [LARGE SCALE GENOMIC DNA]</scope>
    <source>
        <strain evidence="1 2">DSM 21303</strain>
    </source>
</reference>
<protein>
    <submittedName>
        <fullName evidence="1">Uncharacterized protein</fullName>
    </submittedName>
</protein>
<evidence type="ECO:0000313" key="1">
    <source>
        <dbReference type="EMBL" id="MBK1646413.1"/>
    </source>
</evidence>
<name>A0A9X1BAQ6_9GAMM</name>